<evidence type="ECO:0000256" key="2">
    <source>
        <dbReference type="ARBA" id="ARBA00022692"/>
    </source>
</evidence>
<feature type="compositionally biased region" description="Basic and acidic residues" evidence="7">
    <location>
        <begin position="491"/>
        <end position="502"/>
    </location>
</feature>
<dbReference type="PROSITE" id="PS00211">
    <property type="entry name" value="ABC_TRANSPORTER_1"/>
    <property type="match status" value="1"/>
</dbReference>
<accession>A0ABS4PMZ3</accession>
<dbReference type="PROSITE" id="PS50893">
    <property type="entry name" value="ABC_TRANSPORTER_2"/>
    <property type="match status" value="1"/>
</dbReference>
<keyword evidence="5 8" id="KW-1133">Transmembrane helix</keyword>
<feature type="transmembrane region" description="Helical" evidence="8">
    <location>
        <begin position="142"/>
        <end position="164"/>
    </location>
</feature>
<reference evidence="11 12" key="1">
    <citation type="submission" date="2021-03" db="EMBL/GenBank/DDBJ databases">
        <title>Sequencing the genomes of 1000 actinobacteria strains.</title>
        <authorList>
            <person name="Klenk H.-P."/>
        </authorList>
    </citation>
    <scope>NUCLEOTIDE SEQUENCE [LARGE SCALE GENOMIC DNA]</scope>
    <source>
        <strain evidence="11 12">DSM 45510</strain>
    </source>
</reference>
<keyword evidence="12" id="KW-1185">Reference proteome</keyword>
<evidence type="ECO:0000256" key="1">
    <source>
        <dbReference type="ARBA" id="ARBA00004651"/>
    </source>
</evidence>
<dbReference type="InterPro" id="IPR003439">
    <property type="entry name" value="ABC_transporter-like_ATP-bd"/>
</dbReference>
<feature type="transmembrane region" description="Helical" evidence="8">
    <location>
        <begin position="37"/>
        <end position="53"/>
    </location>
</feature>
<dbReference type="InterPro" id="IPR027417">
    <property type="entry name" value="P-loop_NTPase"/>
</dbReference>
<feature type="domain" description="ABC transmembrane type-1" evidence="10">
    <location>
        <begin position="4"/>
        <end position="260"/>
    </location>
</feature>
<dbReference type="InterPro" id="IPR039421">
    <property type="entry name" value="Type_1_exporter"/>
</dbReference>
<organism evidence="11 12">
    <name type="scientific">Amycolatopsis magusensis</name>
    <dbReference type="NCBI Taxonomy" id="882444"/>
    <lineage>
        <taxon>Bacteria</taxon>
        <taxon>Bacillati</taxon>
        <taxon>Actinomycetota</taxon>
        <taxon>Actinomycetes</taxon>
        <taxon>Pseudonocardiales</taxon>
        <taxon>Pseudonocardiaceae</taxon>
        <taxon>Amycolatopsis</taxon>
    </lineage>
</organism>
<name>A0ABS4PMZ3_9PSEU</name>
<comment type="caution">
    <text evidence="11">The sequence shown here is derived from an EMBL/GenBank/DDBJ whole genome shotgun (WGS) entry which is preliminary data.</text>
</comment>
<evidence type="ECO:0000259" key="10">
    <source>
        <dbReference type="PROSITE" id="PS50929"/>
    </source>
</evidence>
<keyword evidence="6 8" id="KW-0472">Membrane</keyword>
<feature type="domain" description="ABC transporter" evidence="9">
    <location>
        <begin position="299"/>
        <end position="534"/>
    </location>
</feature>
<dbReference type="SMART" id="SM00382">
    <property type="entry name" value="AAA"/>
    <property type="match status" value="1"/>
</dbReference>
<dbReference type="Proteomes" id="UP000741013">
    <property type="component" value="Unassembled WGS sequence"/>
</dbReference>
<dbReference type="Pfam" id="PF00005">
    <property type="entry name" value="ABC_tran"/>
    <property type="match status" value="1"/>
</dbReference>
<proteinExistence type="predicted"/>
<feature type="transmembrane region" description="Helical" evidence="8">
    <location>
        <begin position="250"/>
        <end position="274"/>
    </location>
</feature>
<gene>
    <name evidence="11" type="ORF">JOM49_002310</name>
</gene>
<dbReference type="PANTHER" id="PTHR24221">
    <property type="entry name" value="ATP-BINDING CASSETTE SUB-FAMILY B"/>
    <property type="match status" value="1"/>
</dbReference>
<evidence type="ECO:0000259" key="9">
    <source>
        <dbReference type="PROSITE" id="PS50893"/>
    </source>
</evidence>
<dbReference type="PROSITE" id="PS50929">
    <property type="entry name" value="ABC_TM1F"/>
    <property type="match status" value="1"/>
</dbReference>
<dbReference type="InterPro" id="IPR011527">
    <property type="entry name" value="ABC1_TM_dom"/>
</dbReference>
<keyword evidence="4 11" id="KW-0067">ATP-binding</keyword>
<evidence type="ECO:0000313" key="11">
    <source>
        <dbReference type="EMBL" id="MBP2180784.1"/>
    </source>
</evidence>
<dbReference type="Gene3D" id="3.40.50.300">
    <property type="entry name" value="P-loop containing nucleotide triphosphate hydrolases"/>
    <property type="match status" value="1"/>
</dbReference>
<evidence type="ECO:0000313" key="12">
    <source>
        <dbReference type="Proteomes" id="UP000741013"/>
    </source>
</evidence>
<evidence type="ECO:0000256" key="3">
    <source>
        <dbReference type="ARBA" id="ARBA00022741"/>
    </source>
</evidence>
<evidence type="ECO:0000256" key="4">
    <source>
        <dbReference type="ARBA" id="ARBA00022840"/>
    </source>
</evidence>
<feature type="region of interest" description="Disordered" evidence="7">
    <location>
        <begin position="491"/>
        <end position="513"/>
    </location>
</feature>
<dbReference type="CDD" id="cd03228">
    <property type="entry name" value="ABCC_MRP_Like"/>
    <property type="match status" value="1"/>
</dbReference>
<dbReference type="EMBL" id="JAGGMS010000001">
    <property type="protein sequence ID" value="MBP2180784.1"/>
    <property type="molecule type" value="Genomic_DNA"/>
</dbReference>
<evidence type="ECO:0000256" key="8">
    <source>
        <dbReference type="SAM" id="Phobius"/>
    </source>
</evidence>
<dbReference type="PANTHER" id="PTHR24221:SF654">
    <property type="entry name" value="ATP-BINDING CASSETTE SUB-FAMILY B MEMBER 6"/>
    <property type="match status" value="1"/>
</dbReference>
<feature type="transmembrane region" description="Helical" evidence="8">
    <location>
        <begin position="115"/>
        <end position="136"/>
    </location>
</feature>
<dbReference type="GO" id="GO:0005524">
    <property type="term" value="F:ATP binding"/>
    <property type="evidence" value="ECO:0007669"/>
    <property type="project" value="UniProtKB-KW"/>
</dbReference>
<dbReference type="Gene3D" id="1.20.1560.10">
    <property type="entry name" value="ABC transporter type 1, transmembrane domain"/>
    <property type="match status" value="1"/>
</dbReference>
<comment type="subcellular location">
    <subcellularLocation>
        <location evidence="1">Cell membrane</location>
        <topology evidence="1">Multi-pass membrane protein</topology>
    </subcellularLocation>
</comment>
<sequence length="544" mass="56776">MKLLWAALLATAAELAGLALMGIAAWLLLRAAEHPPISALTVAIVAVRTLALLRGSLRYAERLAGHEVVLSKIGEVRARVYRALLPHRDARSSDADLLARVVSDVDAAQDAVLRCLLPAGVAALTGAIAVLGSAFFSPAAAVTLTIGLALGGIALPWCCARLTAKAAARSAPARAAVGEHAVDLVRGAEELLAYGADRRALTAAAKAVDNLASTERTRWVSALAAAGVVLQLGTTLAVALVAGVSTPMTAALALGTLAAFEVVLPLPAAAQRWVETRASVRRLRALFTEPAPEPGTADVPDGPVHLRLEGVIARGLPLVDLDLPPGRRIALVGPSGSGKTTVLHVLLGLLEPEAGQVTVNGRPLGEFDPTQVPRIICGATAHAHIFRLSVKENLSLAAPNATDAELRRACEAADLDCAWEIDATTLSGGQRRRLMLARAVLVRPRVLILDEPTEGLDPAHARRVLDGVLRACPGATVVLATHDLAEADGFEHRRPVRDEDVGHVGQPFPGDLHELGQLTPGLVDAAARERGAEDLPGHHAELQQ</sequence>
<dbReference type="InterPro" id="IPR017871">
    <property type="entry name" value="ABC_transporter-like_CS"/>
</dbReference>
<dbReference type="InterPro" id="IPR036640">
    <property type="entry name" value="ABC1_TM_sf"/>
</dbReference>
<feature type="transmembrane region" description="Helical" evidence="8">
    <location>
        <begin position="219"/>
        <end position="244"/>
    </location>
</feature>
<protein>
    <submittedName>
        <fullName evidence="11">ATP-binding cassette subfamily C protein CydC</fullName>
    </submittedName>
</protein>
<dbReference type="SUPFAM" id="SSF90123">
    <property type="entry name" value="ABC transporter transmembrane region"/>
    <property type="match status" value="1"/>
</dbReference>
<keyword evidence="3" id="KW-0547">Nucleotide-binding</keyword>
<evidence type="ECO:0000256" key="6">
    <source>
        <dbReference type="ARBA" id="ARBA00023136"/>
    </source>
</evidence>
<dbReference type="NCBIfam" id="TIGR02868">
    <property type="entry name" value="CydC"/>
    <property type="match status" value="1"/>
</dbReference>
<evidence type="ECO:0000256" key="7">
    <source>
        <dbReference type="SAM" id="MobiDB-lite"/>
    </source>
</evidence>
<dbReference type="InterPro" id="IPR003593">
    <property type="entry name" value="AAA+_ATPase"/>
</dbReference>
<dbReference type="SUPFAM" id="SSF52540">
    <property type="entry name" value="P-loop containing nucleoside triphosphate hydrolases"/>
    <property type="match status" value="1"/>
</dbReference>
<keyword evidence="2 8" id="KW-0812">Transmembrane</keyword>
<dbReference type="InterPro" id="IPR014223">
    <property type="entry name" value="ABC_CydC/D"/>
</dbReference>
<evidence type="ECO:0000256" key="5">
    <source>
        <dbReference type="ARBA" id="ARBA00022989"/>
    </source>
</evidence>